<dbReference type="GO" id="GO:0005634">
    <property type="term" value="C:nucleus"/>
    <property type="evidence" value="ECO:0007669"/>
    <property type="project" value="UniProtKB-SubCell"/>
</dbReference>
<keyword evidence="5" id="KW-1185">Reference proteome</keyword>
<dbReference type="PANTHER" id="PTHR37534:SF51">
    <property type="entry name" value="ACRIFLAVINE SENSITIVITY CONTROL PROTEIN ACR-2"/>
    <property type="match status" value="1"/>
</dbReference>
<dbReference type="Gene3D" id="4.10.240.10">
    <property type="entry name" value="Zn(2)-C6 fungal-type DNA-binding domain"/>
    <property type="match status" value="1"/>
</dbReference>
<evidence type="ECO:0000313" key="5">
    <source>
        <dbReference type="Proteomes" id="UP001140513"/>
    </source>
</evidence>
<evidence type="ECO:0000259" key="3">
    <source>
        <dbReference type="PROSITE" id="PS50048"/>
    </source>
</evidence>
<protein>
    <recommendedName>
        <fullName evidence="3">Zn(2)-C6 fungal-type domain-containing protein</fullName>
    </recommendedName>
</protein>
<dbReference type="GeneID" id="80910576"/>
<dbReference type="GO" id="GO:0008270">
    <property type="term" value="F:zinc ion binding"/>
    <property type="evidence" value="ECO:0007669"/>
    <property type="project" value="InterPro"/>
</dbReference>
<dbReference type="CDD" id="cd00067">
    <property type="entry name" value="GAL4"/>
    <property type="match status" value="1"/>
</dbReference>
<evidence type="ECO:0000256" key="2">
    <source>
        <dbReference type="ARBA" id="ARBA00023242"/>
    </source>
</evidence>
<dbReference type="SUPFAM" id="SSF57701">
    <property type="entry name" value="Zn2/Cys6 DNA-binding domain"/>
    <property type="match status" value="1"/>
</dbReference>
<organism evidence="4 5">
    <name type="scientific">Didymosphaeria variabile</name>
    <dbReference type="NCBI Taxonomy" id="1932322"/>
    <lineage>
        <taxon>Eukaryota</taxon>
        <taxon>Fungi</taxon>
        <taxon>Dikarya</taxon>
        <taxon>Ascomycota</taxon>
        <taxon>Pezizomycotina</taxon>
        <taxon>Dothideomycetes</taxon>
        <taxon>Pleosporomycetidae</taxon>
        <taxon>Pleosporales</taxon>
        <taxon>Massarineae</taxon>
        <taxon>Didymosphaeriaceae</taxon>
        <taxon>Didymosphaeria</taxon>
    </lineage>
</organism>
<dbReference type="InterPro" id="IPR036864">
    <property type="entry name" value="Zn2-C6_fun-type_DNA-bd_sf"/>
</dbReference>
<accession>A0A9W8XI54</accession>
<name>A0A9W8XI54_9PLEO</name>
<dbReference type="RefSeq" id="XP_056070059.1">
    <property type="nucleotide sequence ID" value="XM_056215812.1"/>
</dbReference>
<reference evidence="4" key="1">
    <citation type="submission" date="2022-10" db="EMBL/GenBank/DDBJ databases">
        <title>Tapping the CABI collections for fungal endophytes: first genome assemblies for Collariella, Neodidymelliopsis, Ascochyta clinopodiicola, Didymella pomorum, Didymosphaeria variabile, Neocosmospora piperis and Neocucurbitaria cava.</title>
        <authorList>
            <person name="Hill R."/>
        </authorList>
    </citation>
    <scope>NUCLEOTIDE SEQUENCE</scope>
    <source>
        <strain evidence="4">IMI 356815</strain>
    </source>
</reference>
<feature type="domain" description="Zn(2)-C6 fungal-type" evidence="3">
    <location>
        <begin position="12"/>
        <end position="40"/>
    </location>
</feature>
<dbReference type="OrthoDB" id="5380854at2759"/>
<dbReference type="GO" id="GO:0045944">
    <property type="term" value="P:positive regulation of transcription by RNA polymerase II"/>
    <property type="evidence" value="ECO:0007669"/>
    <property type="project" value="TreeGrafter"/>
</dbReference>
<proteinExistence type="predicted"/>
<comment type="subcellular location">
    <subcellularLocation>
        <location evidence="1">Nucleus</location>
    </subcellularLocation>
</comment>
<dbReference type="EMBL" id="JAPEUX010000005">
    <property type="protein sequence ID" value="KAJ4351703.1"/>
    <property type="molecule type" value="Genomic_DNA"/>
</dbReference>
<keyword evidence="2" id="KW-0539">Nucleus</keyword>
<dbReference type="SMART" id="SM00066">
    <property type="entry name" value="GAL4"/>
    <property type="match status" value="1"/>
</dbReference>
<dbReference type="PROSITE" id="PS50048">
    <property type="entry name" value="ZN2_CY6_FUNGAL_2"/>
    <property type="match status" value="1"/>
</dbReference>
<dbReference type="InterPro" id="IPR021858">
    <property type="entry name" value="Fun_TF"/>
</dbReference>
<dbReference type="InterPro" id="IPR001138">
    <property type="entry name" value="Zn2Cys6_DnaBD"/>
</dbReference>
<dbReference type="PROSITE" id="PS00463">
    <property type="entry name" value="ZN2_CY6_FUNGAL_1"/>
    <property type="match status" value="1"/>
</dbReference>
<dbReference type="Proteomes" id="UP001140513">
    <property type="component" value="Unassembled WGS sequence"/>
</dbReference>
<dbReference type="Pfam" id="PF11951">
    <property type="entry name" value="Fungal_trans_2"/>
    <property type="match status" value="1"/>
</dbReference>
<evidence type="ECO:0000313" key="4">
    <source>
        <dbReference type="EMBL" id="KAJ4351703.1"/>
    </source>
</evidence>
<dbReference type="GO" id="GO:0000976">
    <property type="term" value="F:transcription cis-regulatory region binding"/>
    <property type="evidence" value="ECO:0007669"/>
    <property type="project" value="TreeGrafter"/>
</dbReference>
<dbReference type="GO" id="GO:0000981">
    <property type="term" value="F:DNA-binding transcription factor activity, RNA polymerase II-specific"/>
    <property type="evidence" value="ECO:0007669"/>
    <property type="project" value="InterPro"/>
</dbReference>
<dbReference type="Pfam" id="PF00172">
    <property type="entry name" value="Zn_clus"/>
    <property type="match status" value="1"/>
</dbReference>
<dbReference type="AlphaFoldDB" id="A0A9W8XI54"/>
<evidence type="ECO:0000256" key="1">
    <source>
        <dbReference type="ARBA" id="ARBA00004123"/>
    </source>
</evidence>
<comment type="caution">
    <text evidence="4">The sequence shown here is derived from an EMBL/GenBank/DDBJ whole genome shotgun (WGS) entry which is preliminary data.</text>
</comment>
<gene>
    <name evidence="4" type="ORF">N0V89_007046</name>
</gene>
<dbReference type="PANTHER" id="PTHR37534">
    <property type="entry name" value="TRANSCRIPTIONAL ACTIVATOR PROTEIN UGA3"/>
    <property type="match status" value="1"/>
</dbReference>
<sequence>MLPPNLTLPTKACHNCRKRRWKCDRSLPVCHKCLSSGSECLGYGKLFVWNQGVASRGKMMGKTYEEKNKSTKGIVSVQHPITSENDKAYFSLESQRQEELPVNIEVEEVPRQEPEATVHTALVDPLYQDLNPNSRYYLYHFVTQICMDLVIYDGGPGHNPFRDLVPATIAYPTLLHIILAGSAQHVFNISQDPITPSTYQPDKRPCLVQYYQSVSRFGGPMKTSFADALLAKQQALSLMAKSVSSLTPANADIILATILMFINYDLIESGRDKWRIHVEGARKIIERLDTPPYLQQPMSKLRLAVLTDFLVFFVIGSTFTFSTARLLIPETIDLDPILQYAETNNYLSMPGPLLRIMVESFKLEDTRKRTSDDIAVHVQDQLGILLKAALDFDPAIWAYSFEPASPFEDLDHRMHIAAAHRAAVCIYLARALPYTNPLIDPASGFALVSLTGLADEIMQHVSFFKPGDTLYKSISWPLFLAGAECEGLTRRKWIMDKLDEFYNLLYWGYVHTAKKTLELIWSCKDKYGATSTCWISDIEELGYEILIA</sequence>